<protein>
    <submittedName>
        <fullName evidence="2">Uncharacterized protein</fullName>
    </submittedName>
</protein>
<dbReference type="Proteomes" id="UP000219338">
    <property type="component" value="Unassembled WGS sequence"/>
</dbReference>
<evidence type="ECO:0000256" key="1">
    <source>
        <dbReference type="SAM" id="MobiDB-lite"/>
    </source>
</evidence>
<dbReference type="CDD" id="cd22851">
    <property type="entry name" value="SMN_N"/>
    <property type="match status" value="1"/>
</dbReference>
<name>A0A284R376_ARMOS</name>
<dbReference type="EMBL" id="FUEG01000004">
    <property type="protein sequence ID" value="SJL03135.1"/>
    <property type="molecule type" value="Genomic_DNA"/>
</dbReference>
<dbReference type="OrthoDB" id="197400at2759"/>
<proteinExistence type="predicted"/>
<feature type="region of interest" description="Disordered" evidence="1">
    <location>
        <begin position="30"/>
        <end position="56"/>
    </location>
</feature>
<sequence>MTIVFTEAIPEVAEANPGIRTKSCFDIRVGNQSANDPRSSLNNASPSPSKKSKTDGNAAVAFELSRELTHAEIWNDSVLINAWEAVHEEYTAYHGGDTTLKTNPITVVEENVTEDFPSQEEDDDNDEADDEDGDSKPVDFNTFVPSHDASLDTGDDPVVGPSYSLPEPPTETVSQDEAFTRAVNAMYCARYWTAMYQCQRSDIVEAEEDEVEGMVSEFVSTQP</sequence>
<feature type="compositionally biased region" description="Low complexity" evidence="1">
    <location>
        <begin position="39"/>
        <end position="49"/>
    </location>
</feature>
<gene>
    <name evidence="2" type="ORF">ARMOST_06481</name>
</gene>
<evidence type="ECO:0000313" key="2">
    <source>
        <dbReference type="EMBL" id="SJL03135.1"/>
    </source>
</evidence>
<reference evidence="3" key="1">
    <citation type="journal article" date="2017" name="Nat. Ecol. Evol.">
        <title>Genome expansion and lineage-specific genetic innovations in the forest pathogenic fungi Armillaria.</title>
        <authorList>
            <person name="Sipos G."/>
            <person name="Prasanna A.N."/>
            <person name="Walter M.C."/>
            <person name="O'Connor E."/>
            <person name="Balint B."/>
            <person name="Krizsan K."/>
            <person name="Kiss B."/>
            <person name="Hess J."/>
            <person name="Varga T."/>
            <person name="Slot J."/>
            <person name="Riley R."/>
            <person name="Boka B."/>
            <person name="Rigling D."/>
            <person name="Barry K."/>
            <person name="Lee J."/>
            <person name="Mihaltcheva S."/>
            <person name="LaButti K."/>
            <person name="Lipzen A."/>
            <person name="Waldron R."/>
            <person name="Moloney N.M."/>
            <person name="Sperisen C."/>
            <person name="Kredics L."/>
            <person name="Vagvoelgyi C."/>
            <person name="Patrignani A."/>
            <person name="Fitzpatrick D."/>
            <person name="Nagy I."/>
            <person name="Doyle S."/>
            <person name="Anderson J.B."/>
            <person name="Grigoriev I.V."/>
            <person name="Gueldener U."/>
            <person name="Muensterkoetter M."/>
            <person name="Nagy L.G."/>
        </authorList>
    </citation>
    <scope>NUCLEOTIDE SEQUENCE [LARGE SCALE GENOMIC DNA]</scope>
    <source>
        <strain evidence="3">C18/9</strain>
    </source>
</reference>
<keyword evidence="3" id="KW-1185">Reference proteome</keyword>
<accession>A0A284R376</accession>
<evidence type="ECO:0000313" key="3">
    <source>
        <dbReference type="Proteomes" id="UP000219338"/>
    </source>
</evidence>
<feature type="compositionally biased region" description="Acidic residues" evidence="1">
    <location>
        <begin position="112"/>
        <end position="133"/>
    </location>
</feature>
<dbReference type="STRING" id="47428.A0A284R376"/>
<organism evidence="2 3">
    <name type="scientific">Armillaria ostoyae</name>
    <name type="common">Armillaria root rot fungus</name>
    <dbReference type="NCBI Taxonomy" id="47428"/>
    <lineage>
        <taxon>Eukaryota</taxon>
        <taxon>Fungi</taxon>
        <taxon>Dikarya</taxon>
        <taxon>Basidiomycota</taxon>
        <taxon>Agaricomycotina</taxon>
        <taxon>Agaricomycetes</taxon>
        <taxon>Agaricomycetidae</taxon>
        <taxon>Agaricales</taxon>
        <taxon>Marasmiineae</taxon>
        <taxon>Physalacriaceae</taxon>
        <taxon>Armillaria</taxon>
    </lineage>
</organism>
<dbReference type="AlphaFoldDB" id="A0A284R376"/>
<feature type="region of interest" description="Disordered" evidence="1">
    <location>
        <begin position="112"/>
        <end position="172"/>
    </location>
</feature>